<accession>A0A9Q0RXY1</accession>
<evidence type="ECO:0000313" key="3">
    <source>
        <dbReference type="Proteomes" id="UP001151699"/>
    </source>
</evidence>
<keyword evidence="2" id="KW-0176">Collagen</keyword>
<protein>
    <submittedName>
        <fullName evidence="2">Collagen alpha chain</fullName>
    </submittedName>
</protein>
<proteinExistence type="predicted"/>
<organism evidence="2 3">
    <name type="scientific">Pseudolycoriella hygida</name>
    <dbReference type="NCBI Taxonomy" id="35572"/>
    <lineage>
        <taxon>Eukaryota</taxon>
        <taxon>Metazoa</taxon>
        <taxon>Ecdysozoa</taxon>
        <taxon>Arthropoda</taxon>
        <taxon>Hexapoda</taxon>
        <taxon>Insecta</taxon>
        <taxon>Pterygota</taxon>
        <taxon>Neoptera</taxon>
        <taxon>Endopterygota</taxon>
        <taxon>Diptera</taxon>
        <taxon>Nematocera</taxon>
        <taxon>Sciaroidea</taxon>
        <taxon>Sciaridae</taxon>
        <taxon>Pseudolycoriella</taxon>
    </lineage>
</organism>
<evidence type="ECO:0000313" key="2">
    <source>
        <dbReference type="EMBL" id="KAJ6638280.1"/>
    </source>
</evidence>
<gene>
    <name evidence="2" type="ORF">Bhyg_11014</name>
</gene>
<dbReference type="OrthoDB" id="8964326at2759"/>
<keyword evidence="1" id="KW-0472">Membrane</keyword>
<keyword evidence="3" id="KW-1185">Reference proteome</keyword>
<dbReference type="Proteomes" id="UP001151699">
    <property type="component" value="Chromosome X"/>
</dbReference>
<dbReference type="GO" id="GO:0005581">
    <property type="term" value="C:collagen trimer"/>
    <property type="evidence" value="ECO:0007669"/>
    <property type="project" value="UniProtKB-KW"/>
</dbReference>
<evidence type="ECO:0000256" key="1">
    <source>
        <dbReference type="SAM" id="Phobius"/>
    </source>
</evidence>
<dbReference type="AlphaFoldDB" id="A0A9Q0RXY1"/>
<name>A0A9Q0RXY1_9DIPT</name>
<reference evidence="2" key="1">
    <citation type="submission" date="2022-07" db="EMBL/GenBank/DDBJ databases">
        <authorList>
            <person name="Trinca V."/>
            <person name="Uliana J.V.C."/>
            <person name="Torres T.T."/>
            <person name="Ward R.J."/>
            <person name="Monesi N."/>
        </authorList>
    </citation>
    <scope>NUCLEOTIDE SEQUENCE</scope>
    <source>
        <strain evidence="2">HSMRA1968</strain>
        <tissue evidence="2">Whole embryos</tissue>
    </source>
</reference>
<sequence>MDKPTIAPDNRGPPTYTFVNILFYTLCITSLGFSIFIYLRQSQFDDTVRYLRQLEDRITTLESRLESDVPLSYLKASASNEFSDIASDIRKLSLQVSGIQRLRRDVSHLQIGRRERQVSVQQSNDCGCPPDIY</sequence>
<keyword evidence="1" id="KW-0812">Transmembrane</keyword>
<comment type="caution">
    <text evidence="2">The sequence shown here is derived from an EMBL/GenBank/DDBJ whole genome shotgun (WGS) entry which is preliminary data.</text>
</comment>
<keyword evidence="1" id="KW-1133">Transmembrane helix</keyword>
<dbReference type="EMBL" id="WJQU01000003">
    <property type="protein sequence ID" value="KAJ6638280.1"/>
    <property type="molecule type" value="Genomic_DNA"/>
</dbReference>
<feature type="transmembrane region" description="Helical" evidence="1">
    <location>
        <begin position="21"/>
        <end position="39"/>
    </location>
</feature>